<dbReference type="RefSeq" id="WP_202654535.1">
    <property type="nucleotide sequence ID" value="NZ_JAESWB010000181.1"/>
</dbReference>
<dbReference type="EMBL" id="JAESWB010000181">
    <property type="protein sequence ID" value="MBL4953281.1"/>
    <property type="molecule type" value="Genomic_DNA"/>
</dbReference>
<protein>
    <submittedName>
        <fullName evidence="1">Uncharacterized protein</fullName>
    </submittedName>
</protein>
<name>A0ABS1TPL1_9BACI</name>
<reference evidence="1 2" key="1">
    <citation type="submission" date="2021-01" db="EMBL/GenBank/DDBJ databases">
        <title>Genome public.</title>
        <authorList>
            <person name="Liu C."/>
            <person name="Sun Q."/>
        </authorList>
    </citation>
    <scope>NUCLEOTIDE SEQUENCE [LARGE SCALE GENOMIC DNA]</scope>
    <source>
        <strain evidence="1 2">YIM B02564</strain>
    </source>
</reference>
<dbReference type="Proteomes" id="UP000623967">
    <property type="component" value="Unassembled WGS sequence"/>
</dbReference>
<sequence>MNNSNNPNDILDALNANPPKIIGGYKRPGWAVKTLENISNDAVEVEEDGTITAKAVLMAADETYYPAFLSLNMKNGGNVIGSYLISEGEETYNLIPFEMARSFIKKKDEELIPFRYRTLEKIEGDLYQQNWPDFT</sequence>
<keyword evidence="2" id="KW-1185">Reference proteome</keyword>
<evidence type="ECO:0000313" key="2">
    <source>
        <dbReference type="Proteomes" id="UP000623967"/>
    </source>
</evidence>
<organism evidence="1 2">
    <name type="scientific">Neobacillus paridis</name>
    <dbReference type="NCBI Taxonomy" id="2803862"/>
    <lineage>
        <taxon>Bacteria</taxon>
        <taxon>Bacillati</taxon>
        <taxon>Bacillota</taxon>
        <taxon>Bacilli</taxon>
        <taxon>Bacillales</taxon>
        <taxon>Bacillaceae</taxon>
        <taxon>Neobacillus</taxon>
    </lineage>
</organism>
<gene>
    <name evidence="1" type="ORF">JK635_13785</name>
</gene>
<comment type="caution">
    <text evidence="1">The sequence shown here is derived from an EMBL/GenBank/DDBJ whole genome shotgun (WGS) entry which is preliminary data.</text>
</comment>
<evidence type="ECO:0000313" key="1">
    <source>
        <dbReference type="EMBL" id="MBL4953281.1"/>
    </source>
</evidence>
<accession>A0ABS1TPL1</accession>
<proteinExistence type="predicted"/>